<evidence type="ECO:0000313" key="3">
    <source>
        <dbReference type="Proteomes" id="UP000315995"/>
    </source>
</evidence>
<dbReference type="InterPro" id="IPR011042">
    <property type="entry name" value="6-blade_b-propeller_TolB-like"/>
</dbReference>
<evidence type="ECO:0008006" key="4">
    <source>
        <dbReference type="Google" id="ProtNLM"/>
    </source>
</evidence>
<accession>A0A5B8Y1D2</accession>
<keyword evidence="3" id="KW-1185">Reference proteome</keyword>
<organism evidence="2 3">
    <name type="scientific">Persicimonas caeni</name>
    <dbReference type="NCBI Taxonomy" id="2292766"/>
    <lineage>
        <taxon>Bacteria</taxon>
        <taxon>Deltaproteobacteria</taxon>
        <taxon>Bradymonadales</taxon>
        <taxon>Bradymonadaceae</taxon>
        <taxon>Persicimonas</taxon>
    </lineage>
</organism>
<dbReference type="Gene3D" id="2.60.40.1080">
    <property type="match status" value="1"/>
</dbReference>
<sequence length="732" mass="77051">MLGGRGFLLPLQRHQRSAIVWPIGNVTFLLERLMAASNLPRVLSLFICLSLVGLGCDDGRTTIGSQTESDTGDCTGSECSWDTGGPDDGGGSGDTGDHGPLTAIQIEPASVDLLSENGSQPQHDFAVVATFADGHTEPFGGDVEFSVADEKIGYIDAANGNFVAHGILGGETQVTATAVDATAGIPPATATVRVFVKRTLVADGLPDDVAQSFQGAQVTDPTRASTVVYPLDGAVMPENVYPADIQWTNGVQDDIFQIRLVKPSAEVVSYVKHTGPSFGNHWLADADAWRAMAQTEQDEPMSIAVTRLEAASGDVIGGTPVRMRFAKGTVAGSVYYWDIGAGRIVRIKDGTGTPEQFMPTPPDDGTGTRCVGCHSVSNSGRYMVGRLGGGDNIGTVFDLTQDLSGNPPPSEFPVDPNNGTRWWFSTWNPDDTRLMVTQTEGGANGKMALMDPFTGQVVPPQSGALPGGGVTHPSWSPDGSLIAYINNVNAWGGANTTGDVAVLPVTGPDSFGAPQTLRAGTDIPNAQPAGQAASYPTWSPDSQWIAFAHGTGSRSEDKQAALYMMRRDGSGVVRLDHASGGPSAADTFQPNFSPFETEDYFWLSYLSRRDYGNAQAGTQGASRQQIWVSAVKKNPDPGQDPSEVGYWLPGQNTQSMNIAAYWAPQACRQDGEGCSVGGECCSGECLPDEGGDLVCSPPPPERCRELTETCSTSADCCEGLLCAANVCYPADG</sequence>
<dbReference type="SUPFAM" id="SSF82171">
    <property type="entry name" value="DPP6 N-terminal domain-like"/>
    <property type="match status" value="1"/>
</dbReference>
<evidence type="ECO:0000313" key="2">
    <source>
        <dbReference type="EMBL" id="QDG50479.1"/>
    </source>
</evidence>
<evidence type="ECO:0000256" key="1">
    <source>
        <dbReference type="SAM" id="MobiDB-lite"/>
    </source>
</evidence>
<name>A0A4Y6PQT1_PERCE</name>
<accession>A0A4Y6PQT1</accession>
<dbReference type="AlphaFoldDB" id="A0A4Y6PQT1"/>
<dbReference type="Gene3D" id="2.120.10.30">
    <property type="entry name" value="TolB, C-terminal domain"/>
    <property type="match status" value="1"/>
</dbReference>
<dbReference type="OrthoDB" id="5481610at2"/>
<proteinExistence type="predicted"/>
<reference evidence="2 3" key="1">
    <citation type="submission" date="2019-06" db="EMBL/GenBank/DDBJ databases">
        <title>Persicimonas caeni gen. nov., sp. nov., a predatory bacterium isolated from solar saltern.</title>
        <authorList>
            <person name="Wang S."/>
        </authorList>
    </citation>
    <scope>NUCLEOTIDE SEQUENCE [LARGE SCALE GENOMIC DNA]</scope>
    <source>
        <strain evidence="2 3">YN101</strain>
    </source>
</reference>
<gene>
    <name evidence="2" type="ORF">FIV42_06950</name>
</gene>
<dbReference type="Proteomes" id="UP000315995">
    <property type="component" value="Chromosome"/>
</dbReference>
<dbReference type="InterPro" id="IPR011659">
    <property type="entry name" value="WD40"/>
</dbReference>
<protein>
    <recommendedName>
        <fullName evidence="4">TolB protein</fullName>
    </recommendedName>
</protein>
<feature type="compositionally biased region" description="Polar residues" evidence="1">
    <location>
        <begin position="63"/>
        <end position="80"/>
    </location>
</feature>
<dbReference type="Pfam" id="PF07676">
    <property type="entry name" value="PD40"/>
    <property type="match status" value="2"/>
</dbReference>
<dbReference type="EMBL" id="CP041186">
    <property type="protein sequence ID" value="QDG50479.1"/>
    <property type="molecule type" value="Genomic_DNA"/>
</dbReference>
<feature type="region of interest" description="Disordered" evidence="1">
    <location>
        <begin position="63"/>
        <end position="99"/>
    </location>
</feature>